<dbReference type="GO" id="GO:0046872">
    <property type="term" value="F:metal ion binding"/>
    <property type="evidence" value="ECO:0007669"/>
    <property type="project" value="UniProtKB-KW"/>
</dbReference>
<accession>A0A2U3MVQ8</accession>
<dbReference type="Pfam" id="PF01557">
    <property type="entry name" value="FAA_hydrolase"/>
    <property type="match status" value="1"/>
</dbReference>
<reference evidence="4" key="1">
    <citation type="submission" date="2018-03" db="EMBL/GenBank/DDBJ databases">
        <authorList>
            <person name="Blom J."/>
        </authorList>
    </citation>
    <scope>NUCLEOTIDE SEQUENCE [LARGE SCALE GENOMIC DNA]</scope>
    <source>
        <strain evidence="4">KPC-SM-21</strain>
    </source>
</reference>
<dbReference type="EMBL" id="OOGT01000019">
    <property type="protein sequence ID" value="SPL69506.1"/>
    <property type="molecule type" value="Genomic_DNA"/>
</dbReference>
<dbReference type="InParanoid" id="A0A2U3MVQ8"/>
<keyword evidence="3" id="KW-0413">Isomerase</keyword>
<gene>
    <name evidence="3" type="primary">hpcE_2</name>
    <name evidence="3" type="ORF">KPC_0684</name>
</gene>
<dbReference type="GO" id="GO:0018800">
    <property type="term" value="F:5-oxopent-3-ene-1,2,5-tricarboxylate decarboxylase activity"/>
    <property type="evidence" value="ECO:0007669"/>
    <property type="project" value="InterPro"/>
</dbReference>
<evidence type="ECO:0000259" key="2">
    <source>
        <dbReference type="Pfam" id="PF01557"/>
    </source>
</evidence>
<evidence type="ECO:0000313" key="3">
    <source>
        <dbReference type="EMBL" id="SPL69506.1"/>
    </source>
</evidence>
<sequence length="226" mass="25269">MKSREYQMSTSQEIDTQGNIFGIALNYKGLYESLKEQFKHKPYVKEPVKPVLFIKTPNTRNASGQNVYKRSGEILQAGPAVGVVIGKSTSRVKKNDALDHISGYVVINELSLPEDSYYRPAIKAKCQDGFCVLGKAVAKEQVQNIENLELRVYVNGELKQTGNTSDWVRTPEQIIEEISDYMPLNEGDIIITGTPLGRVDLNDGDVVRIDIDQLGYVENTIREEGV</sequence>
<evidence type="ECO:0000313" key="4">
    <source>
        <dbReference type="Proteomes" id="UP000245974"/>
    </source>
</evidence>
<dbReference type="PANTHER" id="PTHR11820">
    <property type="entry name" value="ACYLPYRUVASE"/>
    <property type="match status" value="1"/>
</dbReference>
<evidence type="ECO:0000256" key="1">
    <source>
        <dbReference type="ARBA" id="ARBA00022723"/>
    </source>
</evidence>
<dbReference type="NCBIfam" id="TIGR02305">
    <property type="entry name" value="HpaG-N-term"/>
    <property type="match status" value="1"/>
</dbReference>
<dbReference type="InterPro" id="IPR036663">
    <property type="entry name" value="Fumarylacetoacetase_C_sf"/>
</dbReference>
<dbReference type="PANTHER" id="PTHR11820:SF114">
    <property type="entry name" value="4-HYDROXYPHENYLACETATE CATABOLISM PROTEIN"/>
    <property type="match status" value="1"/>
</dbReference>
<proteinExistence type="predicted"/>
<keyword evidence="1" id="KW-0479">Metal-binding</keyword>
<dbReference type="SUPFAM" id="SSF56529">
    <property type="entry name" value="FAH"/>
    <property type="match status" value="1"/>
</dbReference>
<dbReference type="Proteomes" id="UP000245974">
    <property type="component" value="Unassembled WGS sequence"/>
</dbReference>
<keyword evidence="4" id="KW-1185">Reference proteome</keyword>
<dbReference type="InterPro" id="IPR011234">
    <property type="entry name" value="Fumarylacetoacetase-like_C"/>
</dbReference>
<name>A0A2U3MVQ8_9GAMM</name>
<feature type="domain" description="Fumarylacetoacetase-like C-terminal" evidence="2">
    <location>
        <begin position="20"/>
        <end position="221"/>
    </location>
</feature>
<dbReference type="InterPro" id="IPR012686">
    <property type="entry name" value="HPA_isomer/decarb_N"/>
</dbReference>
<dbReference type="GO" id="GO:0008704">
    <property type="term" value="F:5-carboxymethyl-2-hydroxymuconate delta-isomerase activity"/>
    <property type="evidence" value="ECO:0007669"/>
    <property type="project" value="InterPro"/>
</dbReference>
<organism evidence="3 4">
    <name type="scientific">Acinetobacter stercoris</name>
    <dbReference type="NCBI Taxonomy" id="2126983"/>
    <lineage>
        <taxon>Bacteria</taxon>
        <taxon>Pseudomonadati</taxon>
        <taxon>Pseudomonadota</taxon>
        <taxon>Gammaproteobacteria</taxon>
        <taxon>Moraxellales</taxon>
        <taxon>Moraxellaceae</taxon>
        <taxon>Acinetobacter</taxon>
    </lineage>
</organism>
<dbReference type="Gene3D" id="3.90.850.10">
    <property type="entry name" value="Fumarylacetoacetase-like, C-terminal domain"/>
    <property type="match status" value="1"/>
</dbReference>
<dbReference type="AlphaFoldDB" id="A0A2U3MVQ8"/>
<protein>
    <submittedName>
        <fullName evidence="3">Homoprotocatechuate catabolism bifunctional isomerase/decarboxylase</fullName>
    </submittedName>
</protein>